<keyword evidence="3 6" id="KW-0812">Transmembrane</keyword>
<feature type="transmembrane region" description="Helical" evidence="6">
    <location>
        <begin position="205"/>
        <end position="224"/>
    </location>
</feature>
<evidence type="ECO:0000256" key="1">
    <source>
        <dbReference type="ARBA" id="ARBA00004651"/>
    </source>
</evidence>
<organism evidence="7 8">
    <name type="scientific">Hansschlegelia beijingensis</name>
    <dbReference type="NCBI Taxonomy" id="1133344"/>
    <lineage>
        <taxon>Bacteria</taxon>
        <taxon>Pseudomonadati</taxon>
        <taxon>Pseudomonadota</taxon>
        <taxon>Alphaproteobacteria</taxon>
        <taxon>Hyphomicrobiales</taxon>
        <taxon>Methylopilaceae</taxon>
        <taxon>Hansschlegelia</taxon>
    </lineage>
</organism>
<evidence type="ECO:0000256" key="6">
    <source>
        <dbReference type="SAM" id="Phobius"/>
    </source>
</evidence>
<keyword evidence="4 6" id="KW-1133">Transmembrane helix</keyword>
<protein>
    <submittedName>
        <fullName evidence="7">Urea transport system permease protein</fullName>
    </submittedName>
</protein>
<feature type="transmembrane region" description="Helical" evidence="6">
    <location>
        <begin position="38"/>
        <end position="57"/>
    </location>
</feature>
<feature type="transmembrane region" description="Helical" evidence="6">
    <location>
        <begin position="155"/>
        <end position="172"/>
    </location>
</feature>
<evidence type="ECO:0000256" key="5">
    <source>
        <dbReference type="ARBA" id="ARBA00023136"/>
    </source>
</evidence>
<comment type="caution">
    <text evidence="7">The sequence shown here is derived from an EMBL/GenBank/DDBJ whole genome shotgun (WGS) entry which is preliminary data.</text>
</comment>
<evidence type="ECO:0000256" key="3">
    <source>
        <dbReference type="ARBA" id="ARBA00022692"/>
    </source>
</evidence>
<dbReference type="GO" id="GO:0005886">
    <property type="term" value="C:plasma membrane"/>
    <property type="evidence" value="ECO:0007669"/>
    <property type="project" value="UniProtKB-SubCell"/>
</dbReference>
<sequence>MQATKLRLNLAVYLIFIACILLAPMFLEEFALNRLAKFLVFGMLGVAIALSWGYAGILNLGQGLFFGLGAYMLGMSLKLASPTSMAQGSDTPVPDFMLWNAEPGSKTDLCCINGGSWLWIPFQSHWFGILMGMALPTLVAFGLGTVVFRKRIAGVFVSVITLACVLLVRLLIVDAQPLTNGWNGLTDLGVLTIGETEFDPYSATTYYLVAISLSVTLILGRLLTETRSGMILQAIRDDYNRARYLGFEVSSFQVFFFCASALIAGYAGMLYVIVAEFASPSFMELSFSITMVVWAAVGGRGSLIGACIGALLINVIETSVSETPALVEAWKVIIGLIFVLVVLFMPQGIAGLASSVTDRALERFSGRAARLRQADSQHQPAE</sequence>
<evidence type="ECO:0000313" key="7">
    <source>
        <dbReference type="EMBL" id="MBB3971615.1"/>
    </source>
</evidence>
<dbReference type="NCBIfam" id="TIGR03408">
    <property type="entry name" value="urea_trans_UrtC"/>
    <property type="match status" value="1"/>
</dbReference>
<dbReference type="PANTHER" id="PTHR30482:SF4">
    <property type="entry name" value="SLR1201 PROTEIN"/>
    <property type="match status" value="1"/>
</dbReference>
<dbReference type="InterPro" id="IPR043428">
    <property type="entry name" value="LivM-like"/>
</dbReference>
<dbReference type="Pfam" id="PF02653">
    <property type="entry name" value="BPD_transp_2"/>
    <property type="match status" value="1"/>
</dbReference>
<dbReference type="AlphaFoldDB" id="A0A7W6GDX9"/>
<keyword evidence="5 6" id="KW-0472">Membrane</keyword>
<accession>A0A7W6GDX9</accession>
<dbReference type="CDD" id="cd06581">
    <property type="entry name" value="TM_PBP1_LivM_like"/>
    <property type="match status" value="1"/>
</dbReference>
<proteinExistence type="predicted"/>
<dbReference type="RefSeq" id="WP_183393478.1">
    <property type="nucleotide sequence ID" value="NZ_JACIDR010000001.1"/>
</dbReference>
<dbReference type="GO" id="GO:0015658">
    <property type="term" value="F:branched-chain amino acid transmembrane transporter activity"/>
    <property type="evidence" value="ECO:0007669"/>
    <property type="project" value="InterPro"/>
</dbReference>
<feature type="transmembrane region" description="Helical" evidence="6">
    <location>
        <begin position="245"/>
        <end position="273"/>
    </location>
</feature>
<evidence type="ECO:0000256" key="2">
    <source>
        <dbReference type="ARBA" id="ARBA00022475"/>
    </source>
</evidence>
<dbReference type="InterPro" id="IPR001851">
    <property type="entry name" value="ABC_transp_permease"/>
</dbReference>
<feature type="transmembrane region" description="Helical" evidence="6">
    <location>
        <begin position="285"/>
        <end position="313"/>
    </location>
</feature>
<comment type="subcellular location">
    <subcellularLocation>
        <location evidence="1">Cell membrane</location>
        <topology evidence="1">Multi-pass membrane protein</topology>
    </subcellularLocation>
</comment>
<evidence type="ECO:0000256" key="4">
    <source>
        <dbReference type="ARBA" id="ARBA00022989"/>
    </source>
</evidence>
<evidence type="ECO:0000313" key="8">
    <source>
        <dbReference type="Proteomes" id="UP000528964"/>
    </source>
</evidence>
<feature type="transmembrane region" description="Helical" evidence="6">
    <location>
        <begin position="7"/>
        <end position="26"/>
    </location>
</feature>
<feature type="transmembrane region" description="Helical" evidence="6">
    <location>
        <begin position="325"/>
        <end position="345"/>
    </location>
</feature>
<dbReference type="PANTHER" id="PTHR30482">
    <property type="entry name" value="HIGH-AFFINITY BRANCHED-CHAIN AMINO ACID TRANSPORT SYSTEM PERMEASE"/>
    <property type="match status" value="1"/>
</dbReference>
<feature type="transmembrane region" description="Helical" evidence="6">
    <location>
        <begin position="126"/>
        <end position="148"/>
    </location>
</feature>
<keyword evidence="2" id="KW-1003">Cell membrane</keyword>
<keyword evidence="8" id="KW-1185">Reference proteome</keyword>
<dbReference type="PROSITE" id="PS51257">
    <property type="entry name" value="PROKAR_LIPOPROTEIN"/>
    <property type="match status" value="1"/>
</dbReference>
<reference evidence="7 8" key="1">
    <citation type="submission" date="2020-08" db="EMBL/GenBank/DDBJ databases">
        <title>Genomic Encyclopedia of Type Strains, Phase IV (KMG-IV): sequencing the most valuable type-strain genomes for metagenomic binning, comparative biology and taxonomic classification.</title>
        <authorList>
            <person name="Goeker M."/>
        </authorList>
    </citation>
    <scope>NUCLEOTIDE SEQUENCE [LARGE SCALE GENOMIC DNA]</scope>
    <source>
        <strain evidence="7 8">DSM 25481</strain>
    </source>
</reference>
<name>A0A7W6GDX9_9HYPH</name>
<dbReference type="InterPro" id="IPR017778">
    <property type="entry name" value="ABC_transptr_urea_perm_UrtC"/>
</dbReference>
<dbReference type="EMBL" id="JACIDR010000001">
    <property type="protein sequence ID" value="MBB3971615.1"/>
    <property type="molecule type" value="Genomic_DNA"/>
</dbReference>
<dbReference type="Proteomes" id="UP000528964">
    <property type="component" value="Unassembled WGS sequence"/>
</dbReference>
<gene>
    <name evidence="7" type="ORF">GGR24_000248</name>
</gene>